<evidence type="ECO:0000313" key="1">
    <source>
        <dbReference type="EMBL" id="QEG37780.1"/>
    </source>
</evidence>
<evidence type="ECO:0000313" key="2">
    <source>
        <dbReference type="Proteomes" id="UP000323917"/>
    </source>
</evidence>
<organism evidence="1 2">
    <name type="scientific">Bythopirellula goksoeyrii</name>
    <dbReference type="NCBI Taxonomy" id="1400387"/>
    <lineage>
        <taxon>Bacteria</taxon>
        <taxon>Pseudomonadati</taxon>
        <taxon>Planctomycetota</taxon>
        <taxon>Planctomycetia</taxon>
        <taxon>Pirellulales</taxon>
        <taxon>Lacipirellulaceae</taxon>
        <taxon>Bythopirellula</taxon>
    </lineage>
</organism>
<dbReference type="RefSeq" id="WP_148075961.1">
    <property type="nucleotide sequence ID" value="NZ_CP042913.1"/>
</dbReference>
<gene>
    <name evidence="1" type="ORF">Pr1d_51270</name>
</gene>
<dbReference type="Proteomes" id="UP000323917">
    <property type="component" value="Chromosome"/>
</dbReference>
<dbReference type="KEGG" id="bgok:Pr1d_51270"/>
<dbReference type="EMBL" id="CP042913">
    <property type="protein sequence ID" value="QEG37780.1"/>
    <property type="molecule type" value="Genomic_DNA"/>
</dbReference>
<keyword evidence="2" id="KW-1185">Reference proteome</keyword>
<proteinExistence type="predicted"/>
<protein>
    <submittedName>
        <fullName evidence="1">Uncharacterized protein</fullName>
    </submittedName>
</protein>
<reference evidence="1 2" key="1">
    <citation type="submission" date="2019-08" db="EMBL/GenBank/DDBJ databases">
        <title>Deep-cultivation of Planctomycetes and their phenomic and genomic characterization uncovers novel biology.</title>
        <authorList>
            <person name="Wiegand S."/>
            <person name="Jogler M."/>
            <person name="Boedeker C."/>
            <person name="Pinto D."/>
            <person name="Vollmers J."/>
            <person name="Rivas-Marin E."/>
            <person name="Kohn T."/>
            <person name="Peeters S.H."/>
            <person name="Heuer A."/>
            <person name="Rast P."/>
            <person name="Oberbeckmann S."/>
            <person name="Bunk B."/>
            <person name="Jeske O."/>
            <person name="Meyerdierks A."/>
            <person name="Storesund J.E."/>
            <person name="Kallscheuer N."/>
            <person name="Luecker S."/>
            <person name="Lage O.M."/>
            <person name="Pohl T."/>
            <person name="Merkel B.J."/>
            <person name="Hornburger P."/>
            <person name="Mueller R.-W."/>
            <person name="Bruemmer F."/>
            <person name="Labrenz M."/>
            <person name="Spormann A.M."/>
            <person name="Op den Camp H."/>
            <person name="Overmann J."/>
            <person name="Amann R."/>
            <person name="Jetten M.S.M."/>
            <person name="Mascher T."/>
            <person name="Medema M.H."/>
            <person name="Devos D.P."/>
            <person name="Kaster A.-K."/>
            <person name="Ovreas L."/>
            <person name="Rohde M."/>
            <person name="Galperin M.Y."/>
            <person name="Jogler C."/>
        </authorList>
    </citation>
    <scope>NUCLEOTIDE SEQUENCE [LARGE SCALE GENOMIC DNA]</scope>
    <source>
        <strain evidence="1 2">Pr1d</strain>
    </source>
</reference>
<sequence>MLKSRYFILRHEFGNVVAIEAPTSITEKLPPSVSMNGNEYLPLRDGDTFFFWDELCNKSGATVGYTFLLPESDTFANSSFIRNSNNVKLDGSEVIVLLEPCSEPVWECVQGFHSEIYCNSTDKTDCLICMYDWSQNPLAFPLRVLTKQQLK</sequence>
<dbReference type="AlphaFoldDB" id="A0A5B9QJM2"/>
<name>A0A5B9QJM2_9BACT</name>
<accession>A0A5B9QJM2</accession>